<name>A0A3M6UDA1_POCDA</name>
<sequence>MVKRAFCKQYTCKKERKGNQQQLDHSLQVLDKLDKASDTLKQKLYEKVKVALESGTELVSKHCGGFGHLSLTCMKLTDTSKSSAGHGSLLTTDDAHAQQVEYDFSDLLSSCNDEFSVKGTSNGVKGHFKSSLNFWVEALDASDFVLDMIRRGYTLPCAQYSSQCFLSTFPRFTFQRYCIEGKLTKLNQVTNRRQLIVSKLFWSTRVTPER</sequence>
<dbReference type="EMBL" id="RCHS01001775">
    <property type="protein sequence ID" value="RMX51484.1"/>
    <property type="molecule type" value="Genomic_DNA"/>
</dbReference>
<evidence type="ECO:0000313" key="2">
    <source>
        <dbReference type="Proteomes" id="UP000275408"/>
    </source>
</evidence>
<dbReference type="Proteomes" id="UP000275408">
    <property type="component" value="Unassembled WGS sequence"/>
</dbReference>
<gene>
    <name evidence="1" type="ORF">pdam_00025449</name>
</gene>
<reference evidence="1 2" key="1">
    <citation type="journal article" date="2018" name="Sci. Rep.">
        <title>Comparative analysis of the Pocillopora damicornis genome highlights role of immune system in coral evolution.</title>
        <authorList>
            <person name="Cunning R."/>
            <person name="Bay R.A."/>
            <person name="Gillette P."/>
            <person name="Baker A.C."/>
            <person name="Traylor-Knowles N."/>
        </authorList>
    </citation>
    <scope>NUCLEOTIDE SEQUENCE [LARGE SCALE GENOMIC DNA]</scope>
    <source>
        <strain evidence="1">RSMAS</strain>
        <tissue evidence="1">Whole animal</tissue>
    </source>
</reference>
<proteinExistence type="predicted"/>
<dbReference type="AlphaFoldDB" id="A0A3M6UDA1"/>
<evidence type="ECO:0000313" key="1">
    <source>
        <dbReference type="EMBL" id="RMX51484.1"/>
    </source>
</evidence>
<organism evidence="1 2">
    <name type="scientific">Pocillopora damicornis</name>
    <name type="common">Cauliflower coral</name>
    <name type="synonym">Millepora damicornis</name>
    <dbReference type="NCBI Taxonomy" id="46731"/>
    <lineage>
        <taxon>Eukaryota</taxon>
        <taxon>Metazoa</taxon>
        <taxon>Cnidaria</taxon>
        <taxon>Anthozoa</taxon>
        <taxon>Hexacorallia</taxon>
        <taxon>Scleractinia</taxon>
        <taxon>Astrocoeniina</taxon>
        <taxon>Pocilloporidae</taxon>
        <taxon>Pocillopora</taxon>
    </lineage>
</organism>
<keyword evidence="2" id="KW-1185">Reference proteome</keyword>
<protein>
    <submittedName>
        <fullName evidence="1">Uncharacterized protein</fullName>
    </submittedName>
</protein>
<accession>A0A3M6UDA1</accession>
<feature type="non-terminal residue" evidence="1">
    <location>
        <position position="210"/>
    </location>
</feature>
<comment type="caution">
    <text evidence="1">The sequence shown here is derived from an EMBL/GenBank/DDBJ whole genome shotgun (WGS) entry which is preliminary data.</text>
</comment>